<reference evidence="6" key="1">
    <citation type="submission" date="2022-07" db="EMBL/GenBank/DDBJ databases">
        <title>Phylogenomic reconstructions and comparative analyses of Kickxellomycotina fungi.</title>
        <authorList>
            <person name="Reynolds N.K."/>
            <person name="Stajich J.E."/>
            <person name="Barry K."/>
            <person name="Grigoriev I.V."/>
            <person name="Crous P."/>
            <person name="Smith M.E."/>
        </authorList>
    </citation>
    <scope>NUCLEOTIDE SEQUENCE</scope>
    <source>
        <strain evidence="6">RSA 861</strain>
    </source>
</reference>
<comment type="subunit">
    <text evidence="4">Component of the exocyst complex.</text>
</comment>
<feature type="domain" description="Exocyst complex component EXOC2/Sec5 N-terminal" evidence="5">
    <location>
        <begin position="9"/>
        <end position="263"/>
    </location>
</feature>
<evidence type="ECO:0000256" key="3">
    <source>
        <dbReference type="ARBA" id="ARBA00022483"/>
    </source>
</evidence>
<dbReference type="Proteomes" id="UP001150569">
    <property type="component" value="Unassembled WGS sequence"/>
</dbReference>
<organism evidence="6 7">
    <name type="scientific">Tieghemiomyces parasiticus</name>
    <dbReference type="NCBI Taxonomy" id="78921"/>
    <lineage>
        <taxon>Eukaryota</taxon>
        <taxon>Fungi</taxon>
        <taxon>Fungi incertae sedis</taxon>
        <taxon>Zoopagomycota</taxon>
        <taxon>Kickxellomycotina</taxon>
        <taxon>Dimargaritomycetes</taxon>
        <taxon>Dimargaritales</taxon>
        <taxon>Dimargaritaceae</taxon>
        <taxon>Tieghemiomyces</taxon>
    </lineage>
</organism>
<dbReference type="EMBL" id="JANBPT010001578">
    <property type="protein sequence ID" value="KAJ1906551.1"/>
    <property type="molecule type" value="Genomic_DNA"/>
</dbReference>
<gene>
    <name evidence="6" type="primary">SEC5</name>
    <name evidence="6" type="ORF">IWQ60_012055</name>
</gene>
<name>A0A9W8DGR7_9FUNG</name>
<keyword evidence="4" id="KW-0653">Protein transport</keyword>
<dbReference type="GO" id="GO:0006887">
    <property type="term" value="P:exocytosis"/>
    <property type="evidence" value="ECO:0007669"/>
    <property type="project" value="UniProtKB-KW"/>
</dbReference>
<keyword evidence="3 4" id="KW-0268">Exocytosis</keyword>
<sequence length="264" mass="29552">MADQIKDWDPLGIQKSVFTSIPKSQGPGAADPVLAARERELKAKLSASNRKFNPRQFLYEVHKETSHRDLERGLQNLRHAVDQRSVALKTLVQNNFDRFVAARNKIDVLDSAIRGKDPDGTRVYGTVPLEGTLQAASNYASDIYSPIILRRTRAEKIRNTLSLVERFKFYFNLPRSLGEYIAQEKFEAAVREYKKGRELFQSLIASPGADTITAAGSDGTGANQLLSYSLRGPASEGRSNQFRTEIAPALRLIIEKVWLEVEST</sequence>
<keyword evidence="2 4" id="KW-0813">Transport</keyword>
<evidence type="ECO:0000256" key="2">
    <source>
        <dbReference type="ARBA" id="ARBA00022448"/>
    </source>
</evidence>
<dbReference type="AlphaFoldDB" id="A0A9W8DGR7"/>
<evidence type="ECO:0000313" key="6">
    <source>
        <dbReference type="EMBL" id="KAJ1906551.1"/>
    </source>
</evidence>
<protein>
    <recommendedName>
        <fullName evidence="4">Exocyst complex component SEC5</fullName>
    </recommendedName>
</protein>
<dbReference type="GO" id="GO:0015031">
    <property type="term" value="P:protein transport"/>
    <property type="evidence" value="ECO:0007669"/>
    <property type="project" value="UniProtKB-KW"/>
</dbReference>
<dbReference type="OrthoDB" id="26242at2759"/>
<dbReference type="PANTHER" id="PTHR13043:SF1">
    <property type="entry name" value="EXOCYST COMPLEX COMPONENT 2"/>
    <property type="match status" value="1"/>
</dbReference>
<accession>A0A9W8DGR7</accession>
<comment type="function">
    <text evidence="4">Component of the exocyst complex involved in the docking of exocytic vesicles with fusion sites on the plasma membrane.</text>
</comment>
<evidence type="ECO:0000313" key="7">
    <source>
        <dbReference type="Proteomes" id="UP001150569"/>
    </source>
</evidence>
<keyword evidence="7" id="KW-1185">Reference proteome</keyword>
<dbReference type="Pfam" id="PF15469">
    <property type="entry name" value="Sec5"/>
    <property type="match status" value="1"/>
</dbReference>
<evidence type="ECO:0000256" key="4">
    <source>
        <dbReference type="RuleBase" id="RU365069"/>
    </source>
</evidence>
<dbReference type="GO" id="GO:0000145">
    <property type="term" value="C:exocyst"/>
    <property type="evidence" value="ECO:0007669"/>
    <property type="project" value="UniProtKB-UniRule"/>
</dbReference>
<evidence type="ECO:0000259" key="5">
    <source>
        <dbReference type="Pfam" id="PF15469"/>
    </source>
</evidence>
<proteinExistence type="inferred from homology"/>
<comment type="caution">
    <text evidence="6">The sequence shown here is derived from an EMBL/GenBank/DDBJ whole genome shotgun (WGS) entry which is preliminary data.</text>
</comment>
<dbReference type="InterPro" id="IPR039481">
    <property type="entry name" value="EXOC2/Sec5_N_dom"/>
</dbReference>
<dbReference type="PANTHER" id="PTHR13043">
    <property type="entry name" value="EXOCYST COMPLEX COMPONENT SEC5"/>
    <property type="match status" value="1"/>
</dbReference>
<dbReference type="GO" id="GO:0006893">
    <property type="term" value="P:Golgi to plasma membrane transport"/>
    <property type="evidence" value="ECO:0007669"/>
    <property type="project" value="UniProtKB-UniRule"/>
</dbReference>
<feature type="non-terminal residue" evidence="6">
    <location>
        <position position="264"/>
    </location>
</feature>
<comment type="similarity">
    <text evidence="1 4">Belongs to the SEC5 family.</text>
</comment>
<evidence type="ECO:0000256" key="1">
    <source>
        <dbReference type="ARBA" id="ARBA00010578"/>
    </source>
</evidence>
<dbReference type="InterPro" id="IPR029175">
    <property type="entry name" value="EXOC2/Sec5"/>
</dbReference>